<keyword evidence="2" id="KW-0472">Membrane</keyword>
<keyword evidence="3" id="KW-0732">Signal</keyword>
<sequence length="361" mass="38636">MKLNSFILPALAGVAAAAGADSAAPQQAEVYMLKHTKQTTASNPPSIPNSLAEAILLQRLSSPDKPSALGQLPQSLDEDDAISYINEFATPPRPLFDASDANEPKQLVITFSGITSKHYKQLKAAIPRVPLAFTAPSLGPLPAKVTSSCAFGPSVNPKGSESSKCWSGKTQYLHYDVSKDSKTVQQLSLNLATLKSYANEGLMETTIVFLDEDSSSLKNESDELRRRQLQIQKEAKMEDDTTTFVESTHSSSSFNNKALAGGSRRAPAPSCFASKSSTPRITRASSATAGRTVTTDDKGARHWYNWGGDICQKRDVSTPFWMFAGVTITLVATIAFSIGLLFSVGEEKLPGVIGAGVSRSK</sequence>
<feature type="region of interest" description="Disordered" evidence="1">
    <location>
        <begin position="246"/>
        <end position="275"/>
    </location>
</feature>
<feature type="transmembrane region" description="Helical" evidence="2">
    <location>
        <begin position="320"/>
        <end position="342"/>
    </location>
</feature>
<feature type="chain" id="PRO_5040838159" description="Vacuolar sorting protein Vps3844 C-terminal domain-containing protein" evidence="3">
    <location>
        <begin position="18"/>
        <end position="361"/>
    </location>
</feature>
<feature type="compositionally biased region" description="Polar residues" evidence="1">
    <location>
        <begin position="246"/>
        <end position="256"/>
    </location>
</feature>
<keyword evidence="2" id="KW-0812">Transmembrane</keyword>
<dbReference type="EMBL" id="JANPWZ010001795">
    <property type="protein sequence ID" value="KAJ3563180.1"/>
    <property type="molecule type" value="Genomic_DNA"/>
</dbReference>
<feature type="domain" description="Vacuolar sorting protein Vps3844 C-terminal" evidence="4">
    <location>
        <begin position="292"/>
        <end position="355"/>
    </location>
</feature>
<dbReference type="PANTHER" id="PTHR36853">
    <property type="entry name" value="EXPRESSED PROTEIN"/>
    <property type="match status" value="1"/>
</dbReference>
<keyword evidence="2" id="KW-1133">Transmembrane helix</keyword>
<comment type="caution">
    <text evidence="5">The sequence shown here is derived from an EMBL/GenBank/DDBJ whole genome shotgun (WGS) entry which is preliminary data.</text>
</comment>
<dbReference type="PANTHER" id="PTHR36853:SF1">
    <property type="entry name" value="DUF3844 DOMAIN-CONTAINING PROTEIN"/>
    <property type="match status" value="1"/>
</dbReference>
<evidence type="ECO:0000259" key="4">
    <source>
        <dbReference type="Pfam" id="PF12955"/>
    </source>
</evidence>
<keyword evidence="6" id="KW-1185">Reference proteome</keyword>
<dbReference type="Proteomes" id="UP001148614">
    <property type="component" value="Unassembled WGS sequence"/>
</dbReference>
<reference evidence="5" key="1">
    <citation type="submission" date="2022-07" db="EMBL/GenBank/DDBJ databases">
        <title>Genome Sequence of Xylaria arbuscula.</title>
        <authorList>
            <person name="Buettner E."/>
        </authorList>
    </citation>
    <scope>NUCLEOTIDE SEQUENCE</scope>
    <source>
        <strain evidence="5">VT107</strain>
    </source>
</reference>
<evidence type="ECO:0000313" key="6">
    <source>
        <dbReference type="Proteomes" id="UP001148614"/>
    </source>
</evidence>
<dbReference type="InterPro" id="IPR053065">
    <property type="entry name" value="Archenteron_Induction-Rel"/>
</dbReference>
<proteinExistence type="predicted"/>
<dbReference type="GO" id="GO:0005783">
    <property type="term" value="C:endoplasmic reticulum"/>
    <property type="evidence" value="ECO:0007669"/>
    <property type="project" value="TreeGrafter"/>
</dbReference>
<dbReference type="Pfam" id="PF12955">
    <property type="entry name" value="Vps3844_C"/>
    <property type="match status" value="1"/>
</dbReference>
<name>A0A9W8N915_9PEZI</name>
<organism evidence="5 6">
    <name type="scientific">Xylaria arbuscula</name>
    <dbReference type="NCBI Taxonomy" id="114810"/>
    <lineage>
        <taxon>Eukaryota</taxon>
        <taxon>Fungi</taxon>
        <taxon>Dikarya</taxon>
        <taxon>Ascomycota</taxon>
        <taxon>Pezizomycotina</taxon>
        <taxon>Sordariomycetes</taxon>
        <taxon>Xylariomycetidae</taxon>
        <taxon>Xylariales</taxon>
        <taxon>Xylariaceae</taxon>
        <taxon>Xylaria</taxon>
    </lineage>
</organism>
<dbReference type="InterPro" id="IPR024382">
    <property type="entry name" value="Vps3844_C"/>
</dbReference>
<evidence type="ECO:0000256" key="2">
    <source>
        <dbReference type="SAM" id="Phobius"/>
    </source>
</evidence>
<gene>
    <name evidence="5" type="ORF">NPX13_g8289</name>
</gene>
<evidence type="ECO:0000313" key="5">
    <source>
        <dbReference type="EMBL" id="KAJ3563180.1"/>
    </source>
</evidence>
<protein>
    <recommendedName>
        <fullName evidence="4">Vacuolar sorting protein Vps3844 C-terminal domain-containing protein</fullName>
    </recommendedName>
</protein>
<dbReference type="AlphaFoldDB" id="A0A9W8N915"/>
<evidence type="ECO:0000256" key="1">
    <source>
        <dbReference type="SAM" id="MobiDB-lite"/>
    </source>
</evidence>
<evidence type="ECO:0000256" key="3">
    <source>
        <dbReference type="SAM" id="SignalP"/>
    </source>
</evidence>
<dbReference type="VEuPathDB" id="FungiDB:F4678DRAFT_414235"/>
<accession>A0A9W8N915</accession>
<feature type="signal peptide" evidence="3">
    <location>
        <begin position="1"/>
        <end position="17"/>
    </location>
</feature>